<dbReference type="PANTHER" id="PTHR34477">
    <property type="entry name" value="UPF0213 PROTEIN YHBQ"/>
    <property type="match status" value="1"/>
</dbReference>
<evidence type="ECO:0000313" key="3">
    <source>
        <dbReference type="EMBL" id="OHA55203.1"/>
    </source>
</evidence>
<keyword evidence="3" id="KW-0378">Hydrolase</keyword>
<dbReference type="InterPro" id="IPR050190">
    <property type="entry name" value="UPF0213_domain"/>
</dbReference>
<dbReference type="EMBL" id="MHTC01000022">
    <property type="protein sequence ID" value="OHA55203.1"/>
    <property type="molecule type" value="Genomic_DNA"/>
</dbReference>
<protein>
    <submittedName>
        <fullName evidence="3">Endonuclease</fullName>
    </submittedName>
</protein>
<dbReference type="PANTHER" id="PTHR34477:SF1">
    <property type="entry name" value="UPF0213 PROTEIN YHBQ"/>
    <property type="match status" value="1"/>
</dbReference>
<dbReference type="SMART" id="SM00465">
    <property type="entry name" value="GIYc"/>
    <property type="match status" value="1"/>
</dbReference>
<dbReference type="PROSITE" id="PS50164">
    <property type="entry name" value="GIY_YIG"/>
    <property type="match status" value="1"/>
</dbReference>
<keyword evidence="3" id="KW-0255">Endonuclease</keyword>
<proteinExistence type="inferred from homology"/>
<dbReference type="InterPro" id="IPR035901">
    <property type="entry name" value="GIY-YIG_endonuc_sf"/>
</dbReference>
<dbReference type="CDD" id="cd10449">
    <property type="entry name" value="GIY-YIG_SLX1_like"/>
    <property type="match status" value="1"/>
</dbReference>
<dbReference type="Gene3D" id="3.40.1440.10">
    <property type="entry name" value="GIY-YIG endonuclease"/>
    <property type="match status" value="1"/>
</dbReference>
<dbReference type="GO" id="GO:0004519">
    <property type="term" value="F:endonuclease activity"/>
    <property type="evidence" value="ECO:0007669"/>
    <property type="project" value="UniProtKB-KW"/>
</dbReference>
<gene>
    <name evidence="3" type="ORF">A2388_02905</name>
</gene>
<accession>A0A1G2Q3P7</accession>
<sequence length="80" mass="9466">MKHYVYALLSKTNGSLYIGMTTNVHRRLQQHNIGKTRSTKKFTPYTIIYTEEWPDRISAREREKYLKSGIGREFIKTIIS</sequence>
<dbReference type="Pfam" id="PF01541">
    <property type="entry name" value="GIY-YIG"/>
    <property type="match status" value="1"/>
</dbReference>
<reference evidence="3 4" key="1">
    <citation type="journal article" date="2016" name="Nat. Commun.">
        <title>Thousands of microbial genomes shed light on interconnected biogeochemical processes in an aquifer system.</title>
        <authorList>
            <person name="Anantharaman K."/>
            <person name="Brown C.T."/>
            <person name="Hug L.A."/>
            <person name="Sharon I."/>
            <person name="Castelle C.J."/>
            <person name="Probst A.J."/>
            <person name="Thomas B.C."/>
            <person name="Singh A."/>
            <person name="Wilkins M.J."/>
            <person name="Karaoz U."/>
            <person name="Brodie E.L."/>
            <person name="Williams K.H."/>
            <person name="Hubbard S.S."/>
            <person name="Banfield J.F."/>
        </authorList>
    </citation>
    <scope>NUCLEOTIDE SEQUENCE [LARGE SCALE GENOMIC DNA]</scope>
</reference>
<dbReference type="AlphaFoldDB" id="A0A1G2Q3P7"/>
<evidence type="ECO:0000256" key="1">
    <source>
        <dbReference type="ARBA" id="ARBA00007435"/>
    </source>
</evidence>
<dbReference type="Proteomes" id="UP000177575">
    <property type="component" value="Unassembled WGS sequence"/>
</dbReference>
<dbReference type="SUPFAM" id="SSF82771">
    <property type="entry name" value="GIY-YIG endonuclease"/>
    <property type="match status" value="1"/>
</dbReference>
<comment type="caution">
    <text evidence="3">The sequence shown here is derived from an EMBL/GenBank/DDBJ whole genome shotgun (WGS) entry which is preliminary data.</text>
</comment>
<organism evidence="3 4">
    <name type="scientific">Candidatus Veblenbacteria bacterium RIFOXYB1_FULL_43_13</name>
    <dbReference type="NCBI Taxonomy" id="1802426"/>
    <lineage>
        <taxon>Bacteria</taxon>
        <taxon>Candidatus Vebleniibacteriota</taxon>
    </lineage>
</organism>
<evidence type="ECO:0000313" key="4">
    <source>
        <dbReference type="Proteomes" id="UP000177575"/>
    </source>
</evidence>
<dbReference type="InterPro" id="IPR000305">
    <property type="entry name" value="GIY-YIG_endonuc"/>
</dbReference>
<comment type="similarity">
    <text evidence="1">Belongs to the UPF0213 family.</text>
</comment>
<keyword evidence="3" id="KW-0540">Nuclease</keyword>
<evidence type="ECO:0000259" key="2">
    <source>
        <dbReference type="PROSITE" id="PS50164"/>
    </source>
</evidence>
<name>A0A1G2Q3P7_9BACT</name>
<feature type="domain" description="GIY-YIG" evidence="2">
    <location>
        <begin position="1"/>
        <end position="76"/>
    </location>
</feature>